<sequence>MRSRSYYFGLLLALGGTFAAAGGDYRDYLPQAIDIMEHAPLVDGHVDLPFIIKSLGQYPLESIREHNETMPGHMDLKRMRQGRLGALFMVAWTPCPPSHIDTEPLEYIDTGEGVRDTLEAIDIINEIVATSPNDFALVSNSADIVKAANEGKIGTLIVFASSAGSGTPLKGVYPGDGLTDLGYALVEEMNRLGILVDLSHTSAQTMRDTIRATRAPVMFSHSGARAVLDHPRNVPDDVLAMIGDGADQVDGIVMAVFYPKFVDPNNPTIQRVADHIEHIAKISGKKHVGIGSDFDGMDSAVVGLEDASKYPNLIAELIMRGWTDSDIEGLLGGNLMRILDGADKTKEEMSTMPASSAVLMTRPDLPCTWGGPLGQYLPRDVKDYLRRTAHDHSHDEL</sequence>
<dbReference type="SUPFAM" id="SSF51556">
    <property type="entry name" value="Metallo-dependent hydrolases"/>
    <property type="match status" value="1"/>
</dbReference>
<dbReference type="Pfam" id="PF01244">
    <property type="entry name" value="Peptidase_M19"/>
    <property type="match status" value="2"/>
</dbReference>
<dbReference type="GO" id="GO:0046872">
    <property type="term" value="F:metal ion binding"/>
    <property type="evidence" value="ECO:0007669"/>
    <property type="project" value="UniProtKB-UniRule"/>
</dbReference>
<keyword evidence="1" id="KW-0479">Metal-binding</keyword>
<name>A0A427XM00_9TREE</name>
<dbReference type="PANTHER" id="PTHR10443">
    <property type="entry name" value="MICROSOMAL DIPEPTIDASE"/>
    <property type="match status" value="1"/>
</dbReference>
<dbReference type="InterPro" id="IPR032466">
    <property type="entry name" value="Metal_Hydrolase"/>
</dbReference>
<keyword evidence="1" id="KW-0862">Zinc</keyword>
<accession>A0A427XM00</accession>
<dbReference type="InterPro" id="IPR008257">
    <property type="entry name" value="Pept_M19"/>
</dbReference>
<feature type="signal peptide" evidence="1">
    <location>
        <begin position="1"/>
        <end position="19"/>
    </location>
</feature>
<dbReference type="CDD" id="cd01301">
    <property type="entry name" value="rDP_like"/>
    <property type="match status" value="1"/>
</dbReference>
<dbReference type="RefSeq" id="XP_028475068.1">
    <property type="nucleotide sequence ID" value="XM_028624900.1"/>
</dbReference>
<proteinExistence type="inferred from homology"/>
<feature type="chain" id="PRO_5018819843" description="Dipeptidase" evidence="1">
    <location>
        <begin position="20"/>
        <end position="397"/>
    </location>
</feature>
<keyword evidence="1" id="KW-0645">Protease</keyword>
<keyword evidence="3" id="KW-1185">Reference proteome</keyword>
<keyword evidence="1" id="KW-0482">Metalloprotease</keyword>
<dbReference type="EMBL" id="RSCE01000009">
    <property type="protein sequence ID" value="RSH79959.1"/>
    <property type="molecule type" value="Genomic_DNA"/>
</dbReference>
<evidence type="ECO:0000256" key="1">
    <source>
        <dbReference type="RuleBase" id="RU341113"/>
    </source>
</evidence>
<evidence type="ECO:0000313" key="3">
    <source>
        <dbReference type="Proteomes" id="UP000279236"/>
    </source>
</evidence>
<keyword evidence="1" id="KW-0378">Hydrolase</keyword>
<dbReference type="GeneID" id="39594173"/>
<comment type="cofactor">
    <cofactor evidence="1">
        <name>Zn(2+)</name>
        <dbReference type="ChEBI" id="CHEBI:29105"/>
    </cofactor>
</comment>
<organism evidence="2 3">
    <name type="scientific">Apiotrichum porosum</name>
    <dbReference type="NCBI Taxonomy" id="105984"/>
    <lineage>
        <taxon>Eukaryota</taxon>
        <taxon>Fungi</taxon>
        <taxon>Dikarya</taxon>
        <taxon>Basidiomycota</taxon>
        <taxon>Agaricomycotina</taxon>
        <taxon>Tremellomycetes</taxon>
        <taxon>Trichosporonales</taxon>
        <taxon>Trichosporonaceae</taxon>
        <taxon>Apiotrichum</taxon>
    </lineage>
</organism>
<dbReference type="PANTHER" id="PTHR10443:SF12">
    <property type="entry name" value="DIPEPTIDASE"/>
    <property type="match status" value="1"/>
</dbReference>
<protein>
    <recommendedName>
        <fullName evidence="1">Dipeptidase</fullName>
        <ecNumber evidence="1">3.4.13.19</ecNumber>
    </recommendedName>
</protein>
<dbReference type="AlphaFoldDB" id="A0A427XM00"/>
<dbReference type="EC" id="3.4.13.19" evidence="1"/>
<dbReference type="STRING" id="105984.A0A427XM00"/>
<comment type="caution">
    <text evidence="2">The sequence shown here is derived from an EMBL/GenBank/DDBJ whole genome shotgun (WGS) entry which is preliminary data.</text>
</comment>
<keyword evidence="1" id="KW-0732">Signal</keyword>
<gene>
    <name evidence="2" type="ORF">EHS24_009630</name>
</gene>
<dbReference type="Proteomes" id="UP000279236">
    <property type="component" value="Unassembled WGS sequence"/>
</dbReference>
<dbReference type="Gene3D" id="3.20.20.140">
    <property type="entry name" value="Metal-dependent hydrolases"/>
    <property type="match status" value="2"/>
</dbReference>
<dbReference type="GO" id="GO:0006508">
    <property type="term" value="P:proteolysis"/>
    <property type="evidence" value="ECO:0007669"/>
    <property type="project" value="UniProtKB-KW"/>
</dbReference>
<comment type="similarity">
    <text evidence="1">Belongs to the metallo-dependent hydrolases superfamily. Peptidase M19 family.</text>
</comment>
<comment type="catalytic activity">
    <reaction evidence="1">
        <text>an L-aminoacyl-L-amino acid + H2O = 2 an L-alpha-amino acid</text>
        <dbReference type="Rhea" id="RHEA:48940"/>
        <dbReference type="ChEBI" id="CHEBI:15377"/>
        <dbReference type="ChEBI" id="CHEBI:59869"/>
        <dbReference type="ChEBI" id="CHEBI:77460"/>
        <dbReference type="EC" id="3.4.13.19"/>
    </reaction>
</comment>
<dbReference type="GO" id="GO:0070573">
    <property type="term" value="F:metallodipeptidase activity"/>
    <property type="evidence" value="ECO:0007669"/>
    <property type="project" value="InterPro"/>
</dbReference>
<reference evidence="2 3" key="1">
    <citation type="submission" date="2018-11" db="EMBL/GenBank/DDBJ databases">
        <title>Genome sequence of Apiotrichum porosum DSM 27194.</title>
        <authorList>
            <person name="Aliyu H."/>
            <person name="Gorte O."/>
            <person name="Ochsenreither K."/>
        </authorList>
    </citation>
    <scope>NUCLEOTIDE SEQUENCE [LARGE SCALE GENOMIC DNA]</scope>
    <source>
        <strain evidence="2 3">DSM 27194</strain>
    </source>
</reference>
<dbReference type="PROSITE" id="PS51365">
    <property type="entry name" value="RENAL_DIPEPTIDASE_2"/>
    <property type="match status" value="1"/>
</dbReference>
<keyword evidence="1" id="KW-0224">Dipeptidase</keyword>
<dbReference type="OrthoDB" id="445695at2759"/>
<evidence type="ECO:0000313" key="2">
    <source>
        <dbReference type="EMBL" id="RSH79959.1"/>
    </source>
</evidence>